<dbReference type="NCBIfam" id="TIGR01683">
    <property type="entry name" value="thiS"/>
    <property type="match status" value="1"/>
</dbReference>
<organism evidence="1 2">
    <name type="scientific">Aquicella siphonis</name>
    <dbReference type="NCBI Taxonomy" id="254247"/>
    <lineage>
        <taxon>Bacteria</taxon>
        <taxon>Pseudomonadati</taxon>
        <taxon>Pseudomonadota</taxon>
        <taxon>Gammaproteobacteria</taxon>
        <taxon>Legionellales</taxon>
        <taxon>Coxiellaceae</taxon>
        <taxon>Aquicella</taxon>
    </lineage>
</organism>
<name>A0A5E4PLA8_9COXI</name>
<dbReference type="PANTHER" id="PTHR34472">
    <property type="entry name" value="SULFUR CARRIER PROTEIN THIS"/>
    <property type="match status" value="1"/>
</dbReference>
<dbReference type="KEGG" id="asip:AQUSIP_23430"/>
<dbReference type="Proteomes" id="UP000324194">
    <property type="component" value="Chromosome 2"/>
</dbReference>
<dbReference type="SUPFAM" id="SSF54285">
    <property type="entry name" value="MoaD/ThiS"/>
    <property type="match status" value="1"/>
</dbReference>
<dbReference type="InterPro" id="IPR010035">
    <property type="entry name" value="Thi_S"/>
</dbReference>
<keyword evidence="2" id="KW-1185">Reference proteome</keyword>
<dbReference type="Pfam" id="PF02597">
    <property type="entry name" value="ThiS"/>
    <property type="match status" value="1"/>
</dbReference>
<dbReference type="PANTHER" id="PTHR34472:SF1">
    <property type="entry name" value="SULFUR CARRIER PROTEIN THIS"/>
    <property type="match status" value="1"/>
</dbReference>
<reference evidence="1 2" key="1">
    <citation type="submission" date="2019-08" db="EMBL/GenBank/DDBJ databases">
        <authorList>
            <person name="Guy L."/>
        </authorList>
    </citation>
    <scope>NUCLEOTIDE SEQUENCE [LARGE SCALE GENOMIC DNA]</scope>
    <source>
        <strain evidence="1 2">SGT-108</strain>
    </source>
</reference>
<dbReference type="Gene3D" id="3.10.20.30">
    <property type="match status" value="1"/>
</dbReference>
<dbReference type="CDD" id="cd00565">
    <property type="entry name" value="Ubl_ThiS"/>
    <property type="match status" value="1"/>
</dbReference>
<dbReference type="InterPro" id="IPR003749">
    <property type="entry name" value="ThiS/MoaD-like"/>
</dbReference>
<protein>
    <recommendedName>
        <fullName evidence="3">Sulfur carrier protein ThiS</fullName>
    </recommendedName>
</protein>
<sequence>MITVYFNAKAIKIRKSLTLVELLRDNGYVDGCFAVAVNRSFVSRNDVVNALLNEGDCVDVVTPMQGG</sequence>
<gene>
    <name evidence="1" type="ORF">AQUSIP_23430</name>
</gene>
<dbReference type="RefSeq" id="WP_148340419.1">
    <property type="nucleotide sequence ID" value="NZ_LR699120.1"/>
</dbReference>
<dbReference type="InterPro" id="IPR012675">
    <property type="entry name" value="Beta-grasp_dom_sf"/>
</dbReference>
<dbReference type="OrthoDB" id="9800283at2"/>
<dbReference type="AlphaFoldDB" id="A0A5E4PLA8"/>
<proteinExistence type="predicted"/>
<dbReference type="InterPro" id="IPR016155">
    <property type="entry name" value="Mopterin_synth/thiamin_S_b"/>
</dbReference>
<accession>A0A5E4PLA8</accession>
<dbReference type="EMBL" id="LR699120">
    <property type="protein sequence ID" value="VVC77016.1"/>
    <property type="molecule type" value="Genomic_DNA"/>
</dbReference>
<evidence type="ECO:0008006" key="3">
    <source>
        <dbReference type="Google" id="ProtNLM"/>
    </source>
</evidence>
<evidence type="ECO:0000313" key="1">
    <source>
        <dbReference type="EMBL" id="VVC77016.1"/>
    </source>
</evidence>
<evidence type="ECO:0000313" key="2">
    <source>
        <dbReference type="Proteomes" id="UP000324194"/>
    </source>
</evidence>